<dbReference type="Proteomes" id="UP000695022">
    <property type="component" value="Unplaced"/>
</dbReference>
<dbReference type="SUPFAM" id="SSF50978">
    <property type="entry name" value="WD40 repeat-like"/>
    <property type="match status" value="1"/>
</dbReference>
<dbReference type="InterPro" id="IPR051191">
    <property type="entry name" value="DCAF12"/>
</dbReference>
<evidence type="ECO:0000256" key="3">
    <source>
        <dbReference type="ARBA" id="ARBA00004906"/>
    </source>
</evidence>
<accession>A0ABM1E6Q1</accession>
<dbReference type="InterPro" id="IPR015943">
    <property type="entry name" value="WD40/YVTN_repeat-like_dom_sf"/>
</dbReference>
<keyword evidence="8" id="KW-0539">Nucleus</keyword>
<evidence type="ECO:0000259" key="11">
    <source>
        <dbReference type="Pfam" id="PF23760"/>
    </source>
</evidence>
<evidence type="ECO:0000256" key="8">
    <source>
        <dbReference type="ARBA" id="ARBA00023242"/>
    </source>
</evidence>
<sequence>MTSGATQAVSSADIVMSEPRHHSCIKHNSHSFTQQSGATYSIGGGHSCDLFHFKLKDVNSRSSVFRCIRNEQIGPWKWKPRSIISDYVAHQMPNLMQETVIPLGALNKVFSSHWVDSRNVVCATKCNQLFVVDTKTCRKTFIPILKCSSINEDPDSPCGIHTIAVNRSRTFLATGAEHTNAVAVYRLPTFDPVYVGECGHNDWIFDIVWLDDEFFISGARDSKLALWRVKDDVPQAVTSLACLGKYPIVRPLSVKKCQKAEKVRALSYNNHTQELVVLSLSAYLHIFDAQTMKQKFSRKLPFCLENVCLTNHEDYELYAVGSKSHVTFLDSRTLKPVNYIVSPYRGCGIRSISFQGNILTVGTGTGSILFYDIRQRKFLECHCGQMSSLMVGPGYLHRDEVYQELFAGEVYRNAIYTHCYDASGTKLFAAGGPLPAGLSGNYAGIWQ</sequence>
<dbReference type="InterPro" id="IPR036322">
    <property type="entry name" value="WD40_repeat_dom_sf"/>
</dbReference>
<dbReference type="Gene3D" id="2.130.10.10">
    <property type="entry name" value="YVTN repeat-like/Quinoprotein amine dehydrogenase"/>
    <property type="match status" value="2"/>
</dbReference>
<evidence type="ECO:0000256" key="2">
    <source>
        <dbReference type="ARBA" id="ARBA00004496"/>
    </source>
</evidence>
<gene>
    <name evidence="13" type="primary">LOC106809306</name>
</gene>
<feature type="domain" description="DDB1- and CUL4-associated factor 12 beta-propeller" evidence="11">
    <location>
        <begin position="92"/>
        <end position="446"/>
    </location>
</feature>
<keyword evidence="12" id="KW-1185">Reference proteome</keyword>
<dbReference type="PROSITE" id="PS50082">
    <property type="entry name" value="WD_REPEATS_2"/>
    <property type="match status" value="1"/>
</dbReference>
<comment type="similarity">
    <text evidence="9">Belongs to the WD repeat DCAF12 family.</text>
</comment>
<dbReference type="GeneID" id="106809306"/>
<organism evidence="12 13">
    <name type="scientific">Priapulus caudatus</name>
    <name type="common">Priapulid worm</name>
    <dbReference type="NCBI Taxonomy" id="37621"/>
    <lineage>
        <taxon>Eukaryota</taxon>
        <taxon>Metazoa</taxon>
        <taxon>Ecdysozoa</taxon>
        <taxon>Scalidophora</taxon>
        <taxon>Priapulida</taxon>
        <taxon>Priapulimorpha</taxon>
        <taxon>Priapulimorphida</taxon>
        <taxon>Priapulidae</taxon>
        <taxon>Priapulus</taxon>
    </lineage>
</organism>
<protein>
    <submittedName>
        <fullName evidence="13">DDB1- and CUL4-associated factor 12-like</fullName>
    </submittedName>
</protein>
<evidence type="ECO:0000256" key="9">
    <source>
        <dbReference type="ARBA" id="ARBA00038022"/>
    </source>
</evidence>
<evidence type="ECO:0000256" key="6">
    <source>
        <dbReference type="ARBA" id="ARBA00022737"/>
    </source>
</evidence>
<dbReference type="Pfam" id="PF23760">
    <property type="entry name" value="Beta-prop_DCAF12"/>
    <property type="match status" value="1"/>
</dbReference>
<feature type="repeat" description="WD" evidence="10">
    <location>
        <begin position="197"/>
        <end position="230"/>
    </location>
</feature>
<dbReference type="PANTHER" id="PTHR19860:SF16">
    <property type="entry name" value="DDB1- AND CUL4-ASSOCIATED FACTOR 12"/>
    <property type="match status" value="1"/>
</dbReference>
<evidence type="ECO:0000256" key="7">
    <source>
        <dbReference type="ARBA" id="ARBA00022786"/>
    </source>
</evidence>
<comment type="pathway">
    <text evidence="3">Protein modification; protein ubiquitination.</text>
</comment>
<dbReference type="InterPro" id="IPR056151">
    <property type="entry name" value="Beta-prop_DCAF12"/>
</dbReference>
<dbReference type="PANTHER" id="PTHR19860">
    <property type="entry name" value="DDB1- AND CUL4-ASSOCIATED FACTOR 12-RELATED"/>
    <property type="match status" value="1"/>
</dbReference>
<proteinExistence type="inferred from homology"/>
<comment type="subcellular location">
    <subcellularLocation>
        <location evidence="2">Cytoplasm</location>
    </subcellularLocation>
    <subcellularLocation>
        <location evidence="1">Nucleus</location>
    </subcellularLocation>
</comment>
<evidence type="ECO:0000313" key="12">
    <source>
        <dbReference type="Proteomes" id="UP000695022"/>
    </source>
</evidence>
<reference evidence="13" key="1">
    <citation type="submission" date="2025-08" db="UniProtKB">
        <authorList>
            <consortium name="RefSeq"/>
        </authorList>
    </citation>
    <scope>IDENTIFICATION</scope>
</reference>
<evidence type="ECO:0000256" key="1">
    <source>
        <dbReference type="ARBA" id="ARBA00004123"/>
    </source>
</evidence>
<evidence type="ECO:0000256" key="10">
    <source>
        <dbReference type="PROSITE-ProRule" id="PRU00221"/>
    </source>
</evidence>
<dbReference type="InterPro" id="IPR001680">
    <property type="entry name" value="WD40_rpt"/>
</dbReference>
<keyword evidence="5 10" id="KW-0853">WD repeat</keyword>
<keyword evidence="7" id="KW-0833">Ubl conjugation pathway</keyword>
<name>A0ABM1E6Q1_PRICU</name>
<dbReference type="SMART" id="SM00320">
    <property type="entry name" value="WD40"/>
    <property type="match status" value="3"/>
</dbReference>
<keyword evidence="4" id="KW-0963">Cytoplasm</keyword>
<evidence type="ECO:0000256" key="5">
    <source>
        <dbReference type="ARBA" id="ARBA00022574"/>
    </source>
</evidence>
<keyword evidence="6" id="KW-0677">Repeat</keyword>
<evidence type="ECO:0000313" key="13">
    <source>
        <dbReference type="RefSeq" id="XP_014667872.1"/>
    </source>
</evidence>
<dbReference type="RefSeq" id="XP_014667872.1">
    <property type="nucleotide sequence ID" value="XM_014812386.1"/>
</dbReference>
<evidence type="ECO:0000256" key="4">
    <source>
        <dbReference type="ARBA" id="ARBA00022490"/>
    </source>
</evidence>